<proteinExistence type="inferred from homology"/>
<evidence type="ECO:0000256" key="7">
    <source>
        <dbReference type="ARBA" id="ARBA00040167"/>
    </source>
</evidence>
<accession>A0ABS1E6L2</accession>
<comment type="function">
    <text evidence="6 9">Catalyzes cyclization of the linear tetrapyrrole, hydroxymethylbilane, to the macrocyclic uroporphyrinogen III.</text>
</comment>
<evidence type="ECO:0000256" key="3">
    <source>
        <dbReference type="ARBA" id="ARBA00013109"/>
    </source>
</evidence>
<dbReference type="Proteomes" id="UP000738126">
    <property type="component" value="Unassembled WGS sequence"/>
</dbReference>
<reference evidence="11 12" key="1">
    <citation type="journal article" date="2020" name="Microorganisms">
        <title>Osmotic Adaptation and Compatible Solute Biosynthesis of Phototrophic Bacteria as Revealed from Genome Analyses.</title>
        <authorList>
            <person name="Imhoff J.F."/>
            <person name="Rahn T."/>
            <person name="Kunzel S."/>
            <person name="Keller A."/>
            <person name="Neulinger S.C."/>
        </authorList>
    </citation>
    <scope>NUCLEOTIDE SEQUENCE [LARGE SCALE GENOMIC DNA]</scope>
    <source>
        <strain evidence="11 12">DSM 15116</strain>
    </source>
</reference>
<feature type="domain" description="Tetrapyrrole biosynthesis uroporphyrinogen III synthase" evidence="10">
    <location>
        <begin position="21"/>
        <end position="228"/>
    </location>
</feature>
<evidence type="ECO:0000313" key="11">
    <source>
        <dbReference type="EMBL" id="MBK1727145.1"/>
    </source>
</evidence>
<evidence type="ECO:0000256" key="2">
    <source>
        <dbReference type="ARBA" id="ARBA00008133"/>
    </source>
</evidence>
<dbReference type="Pfam" id="PF02602">
    <property type="entry name" value="HEM4"/>
    <property type="match status" value="1"/>
</dbReference>
<dbReference type="PANTHER" id="PTHR38042">
    <property type="entry name" value="UROPORPHYRINOGEN-III SYNTHASE, CHLOROPLASTIC"/>
    <property type="match status" value="1"/>
</dbReference>
<comment type="catalytic activity">
    <reaction evidence="8 9">
        <text>hydroxymethylbilane = uroporphyrinogen III + H2O</text>
        <dbReference type="Rhea" id="RHEA:18965"/>
        <dbReference type="ChEBI" id="CHEBI:15377"/>
        <dbReference type="ChEBI" id="CHEBI:57308"/>
        <dbReference type="ChEBI" id="CHEBI:57845"/>
        <dbReference type="EC" id="4.2.1.75"/>
    </reaction>
</comment>
<evidence type="ECO:0000313" key="12">
    <source>
        <dbReference type="Proteomes" id="UP000738126"/>
    </source>
</evidence>
<comment type="similarity">
    <text evidence="2 9">Belongs to the uroporphyrinogen-III synthase family.</text>
</comment>
<evidence type="ECO:0000256" key="6">
    <source>
        <dbReference type="ARBA" id="ARBA00037589"/>
    </source>
</evidence>
<comment type="caution">
    <text evidence="11">The sequence shown here is derived from an EMBL/GenBank/DDBJ whole genome shotgun (WGS) entry which is preliminary data.</text>
</comment>
<dbReference type="InterPro" id="IPR039793">
    <property type="entry name" value="UROS/Hem4"/>
</dbReference>
<evidence type="ECO:0000256" key="8">
    <source>
        <dbReference type="ARBA" id="ARBA00048617"/>
    </source>
</evidence>
<dbReference type="RefSeq" id="WP_200259830.1">
    <property type="nucleotide sequence ID" value="NZ_NRSH01000104.1"/>
</dbReference>
<evidence type="ECO:0000256" key="5">
    <source>
        <dbReference type="ARBA" id="ARBA00023244"/>
    </source>
</evidence>
<dbReference type="CDD" id="cd06578">
    <property type="entry name" value="HemD"/>
    <property type="match status" value="1"/>
</dbReference>
<comment type="pathway">
    <text evidence="1 9">Porphyrin-containing compound metabolism; protoporphyrin-IX biosynthesis; coproporphyrinogen-III from 5-aminolevulinate: step 3/4.</text>
</comment>
<organism evidence="11 12">
    <name type="scientific">Halorhodospira neutriphila</name>
    <dbReference type="NCBI Taxonomy" id="168379"/>
    <lineage>
        <taxon>Bacteria</taxon>
        <taxon>Pseudomonadati</taxon>
        <taxon>Pseudomonadota</taxon>
        <taxon>Gammaproteobacteria</taxon>
        <taxon>Chromatiales</taxon>
        <taxon>Ectothiorhodospiraceae</taxon>
        <taxon>Halorhodospira</taxon>
    </lineage>
</organism>
<dbReference type="InterPro" id="IPR036108">
    <property type="entry name" value="4pyrrol_syn_uPrphyn_synt_sf"/>
</dbReference>
<dbReference type="PANTHER" id="PTHR38042:SF1">
    <property type="entry name" value="UROPORPHYRINOGEN-III SYNTHASE, CHLOROPLASTIC"/>
    <property type="match status" value="1"/>
</dbReference>
<evidence type="ECO:0000256" key="9">
    <source>
        <dbReference type="RuleBase" id="RU366031"/>
    </source>
</evidence>
<dbReference type="EMBL" id="NRSH01000104">
    <property type="protein sequence ID" value="MBK1727145.1"/>
    <property type="molecule type" value="Genomic_DNA"/>
</dbReference>
<name>A0ABS1E6L2_9GAMM</name>
<evidence type="ECO:0000256" key="4">
    <source>
        <dbReference type="ARBA" id="ARBA00023239"/>
    </source>
</evidence>
<keyword evidence="4 9" id="KW-0456">Lyase</keyword>
<dbReference type="InterPro" id="IPR003754">
    <property type="entry name" value="4pyrrol_synth_uPrphyn_synth"/>
</dbReference>
<dbReference type="SUPFAM" id="SSF69618">
    <property type="entry name" value="HemD-like"/>
    <property type="match status" value="1"/>
</dbReference>
<sequence length="273" mass="28404">MAARLDGIGVVVTRPAHQAEPLAGALEAAGAEVLRFPALAIAAEPDDEPHRAAQRRAAEADWLYFVSPNAVAYGLPRIRAAGGPAPHTRIAAVGHGTARALGEHGIEAVHYPRQGATSEDLLAETPLGSIRSGRVMIVRGVGGRGQLAETLRRNGAEVDFLEVYRRIRPDTDPAPLLEAAASGRLQVAIVTSGEVLGNLLELIGERGQQWLARAGLVTIGERVAAMAAPYAGYVEATRTAAEEELIAAVARAAAAVQEISGVGDDERSQSSGG</sequence>
<keyword evidence="5 9" id="KW-0627">Porphyrin biosynthesis</keyword>
<keyword evidence="12" id="KW-1185">Reference proteome</keyword>
<dbReference type="EC" id="4.2.1.75" evidence="3 9"/>
<evidence type="ECO:0000256" key="1">
    <source>
        <dbReference type="ARBA" id="ARBA00004772"/>
    </source>
</evidence>
<protein>
    <recommendedName>
        <fullName evidence="7 9">Uroporphyrinogen-III synthase</fullName>
        <ecNumber evidence="3 9">4.2.1.75</ecNumber>
    </recommendedName>
</protein>
<dbReference type="Gene3D" id="3.40.50.10090">
    <property type="match status" value="2"/>
</dbReference>
<gene>
    <name evidence="11" type="ORF">CKO13_08955</name>
</gene>
<evidence type="ECO:0000259" key="10">
    <source>
        <dbReference type="Pfam" id="PF02602"/>
    </source>
</evidence>